<keyword evidence="1" id="KW-0812">Transmembrane</keyword>
<dbReference type="SUPFAM" id="SSF48239">
    <property type="entry name" value="Terpenoid cyclases/Protein prenyltransferases"/>
    <property type="match status" value="1"/>
</dbReference>
<accession>A0A9E7RX02</accession>
<feature type="transmembrane region" description="Helical" evidence="1">
    <location>
        <begin position="188"/>
        <end position="207"/>
    </location>
</feature>
<feature type="transmembrane region" description="Helical" evidence="1">
    <location>
        <begin position="137"/>
        <end position="155"/>
    </location>
</feature>
<organism evidence="3">
    <name type="scientific">Methanothermobacter wolfeii</name>
    <name type="common">Methanobacterium wolfei</name>
    <dbReference type="NCBI Taxonomy" id="145261"/>
    <lineage>
        <taxon>Archaea</taxon>
        <taxon>Methanobacteriati</taxon>
        <taxon>Methanobacteriota</taxon>
        <taxon>Methanomada group</taxon>
        <taxon>Methanobacteria</taxon>
        <taxon>Methanobacteriales</taxon>
        <taxon>Methanobacteriaceae</taxon>
        <taxon>Methanothermobacter</taxon>
    </lineage>
</organism>
<feature type="transmembrane region" description="Helical" evidence="1">
    <location>
        <begin position="309"/>
        <end position="331"/>
    </location>
</feature>
<proteinExistence type="predicted"/>
<keyword evidence="4" id="KW-1185">Reference proteome</keyword>
<dbReference type="EMBL" id="CP104550">
    <property type="protein sequence ID" value="UXH31979.1"/>
    <property type="molecule type" value="Genomic_DNA"/>
</dbReference>
<evidence type="ECO:0000313" key="2">
    <source>
        <dbReference type="EMBL" id="MEJ8543313.1"/>
    </source>
</evidence>
<dbReference type="AlphaFoldDB" id="A0A9E7RX02"/>
<dbReference type="Proteomes" id="UP001369247">
    <property type="component" value="Unassembled WGS sequence"/>
</dbReference>
<feature type="transmembrane region" description="Helical" evidence="1">
    <location>
        <begin position="46"/>
        <end position="65"/>
    </location>
</feature>
<reference evidence="2 4" key="2">
    <citation type="submission" date="2023-12" db="EMBL/GenBank/DDBJ databases">
        <title>Phenotypic and Genomic Characterization of Methanothermobacter wolfeii Strain BSEL, a CO2-Capturing Archaeon with Minimal Nutrient Requirements.</title>
        <authorList>
            <person name="Ale Enriquez F."/>
            <person name="Ahring B.K."/>
        </authorList>
    </citation>
    <scope>NUCLEOTIDE SEQUENCE [LARGE SCALE GENOMIC DNA]</scope>
    <source>
        <strain evidence="2 4">BSEL-1</strain>
    </source>
</reference>
<name>A0A9E7RX02_METWO</name>
<keyword evidence="1" id="KW-0472">Membrane</keyword>
<feature type="transmembrane region" description="Helical" evidence="1">
    <location>
        <begin position="219"/>
        <end position="239"/>
    </location>
</feature>
<feature type="transmembrane region" description="Helical" evidence="1">
    <location>
        <begin position="100"/>
        <end position="117"/>
    </location>
</feature>
<dbReference type="RefSeq" id="WP_261599668.1">
    <property type="nucleotide sequence ID" value="NZ_CP104550.1"/>
</dbReference>
<dbReference type="Proteomes" id="UP001065373">
    <property type="component" value="Chromosome"/>
</dbReference>
<dbReference type="InterPro" id="IPR008930">
    <property type="entry name" value="Terpenoid_cyclase/PrenylTrfase"/>
</dbReference>
<evidence type="ECO:0000313" key="3">
    <source>
        <dbReference type="EMBL" id="UXH31979.1"/>
    </source>
</evidence>
<evidence type="ECO:0000256" key="1">
    <source>
        <dbReference type="SAM" id="Phobius"/>
    </source>
</evidence>
<reference evidence="3" key="1">
    <citation type="submission" date="2022-09" db="EMBL/GenBank/DDBJ databases">
        <title>Characterization of three MwoI isoschizomers from sequenced genome and metagenomes.</title>
        <authorList>
            <person name="Fomenkov A."/>
            <person name="Xu S.Y."/>
            <person name="Roberts R.J."/>
        </authorList>
    </citation>
    <scope>NUCLEOTIDE SEQUENCE</scope>
    <source>
        <strain evidence="3">DSM 2970</strain>
    </source>
</reference>
<gene>
    <name evidence="3" type="ORF">N5910_01350</name>
    <name evidence="2" type="ORF">U2150_07405</name>
</gene>
<keyword evidence="1" id="KW-1133">Transmembrane helix</keyword>
<dbReference type="EMBL" id="JAXUHJ010000010">
    <property type="protein sequence ID" value="MEJ8543313.1"/>
    <property type="molecule type" value="Genomic_DNA"/>
</dbReference>
<protein>
    <submittedName>
        <fullName evidence="3">Uncharacterized protein</fullName>
    </submittedName>
</protein>
<dbReference type="Gene3D" id="1.50.10.20">
    <property type="match status" value="1"/>
</dbReference>
<sequence length="790" mass="88470">MRIVTEGPGIVSHDIPSLMGLKAYAYPPLFHLIASALYTVSRSDAVFFLLPAFFGTAAVLVIYMISLEISSNHEQSLLSALLFSMTPSFVTRTSTFMPESLGILLFTGILWMIVRYIKTVPGYPDINNFELGGFLNLFKGNARYLLGASVIFIMYPFTHRGWIFLAIAVLILIATFLTPSFRKRPLEFGLIFAAMVVFLVEFIAFAARFQAVPVTILGFPKWMGVLQLVVGLYGALILLKSRNPVHRFLIIWAAVFMIIGTYSFRFRDPYAAIPLTLIAGYGLMSVIMKIRDSEVLKRYPLLKWDIGPSLKSGAILLLILVPVSQGAAMAYSNVITPSPEQISAFSWIEKNTPQDAVFMARINESYLLIGNTHRRDVLLWNTVYRGFMGDAPSVKENRMIQKEVSTIFDSSIPPEAYYLIEKNNISYLYLTRNDHKSGIGLYAPYDPHFKTVFVSGDVSVYRYIRNPELESNTSEIRPQNNRYGEIIGFIEKFWNGYSYSEAGGNGYNDPARDLEFGSLFKGSYESNAMIAALYLQMGDETGDASLTERGNYLIKWLSYRQMDNGSFPAGMPPAEYTLTTMQTIHPLMALKSTESNEIVSKGLRFVESQTEKDEISIAPGKTSSTILGPDYLKLKTESQVSGMNPEGKGEVVNSIIREQGFDGAWSSREYENIGILKGLALYYISTKDEQVLESVQKGAEWLRNHQNTDGSFQGDGEEDVYCLSHYSDAALIYSVAGDSASLERTLNHITKRGVKNDPTPLRSFMTLIWDMKLIYGDDRALEIAGKTLHD</sequence>
<evidence type="ECO:0000313" key="4">
    <source>
        <dbReference type="Proteomes" id="UP001369247"/>
    </source>
</evidence>
<dbReference type="GeneID" id="75105856"/>
<feature type="transmembrane region" description="Helical" evidence="1">
    <location>
        <begin position="270"/>
        <end position="288"/>
    </location>
</feature>
<feature type="transmembrane region" description="Helical" evidence="1">
    <location>
        <begin position="161"/>
        <end position="181"/>
    </location>
</feature>
<feature type="transmembrane region" description="Helical" evidence="1">
    <location>
        <begin position="246"/>
        <end position="264"/>
    </location>
</feature>